<dbReference type="PANTHER" id="PTHR31118:SF12">
    <property type="entry name" value="CYCLASE-LIKE PROTEIN 2"/>
    <property type="match status" value="1"/>
</dbReference>
<dbReference type="PANTHER" id="PTHR31118">
    <property type="entry name" value="CYCLASE-LIKE PROTEIN 2"/>
    <property type="match status" value="1"/>
</dbReference>
<proteinExistence type="predicted"/>
<dbReference type="Gene3D" id="3.50.30.50">
    <property type="entry name" value="Putative cyclase"/>
    <property type="match status" value="1"/>
</dbReference>
<accession>A0A7C5NUC0</accession>
<sequence length="190" mass="20964">MIVDLTLELSEETPVYPGDPRVEVRKWTAIEKDGYYMNALFLGEHSGTHVDAPAHFIPGGKTIDQIPLERFIGRGVVIDVSSLDRSIKAEDITKSAEVVLFYTGGREVYLSEEGAKYLVELGVKGVGIDAPSIGDFNTHRVLLSNGIVIFENLINLQRLIEKEFTFFGAPLKIKNGSGSPIRAFAIIKEK</sequence>
<dbReference type="Pfam" id="PF04199">
    <property type="entry name" value="Cyclase"/>
    <property type="match status" value="1"/>
</dbReference>
<dbReference type="GO" id="GO:0019441">
    <property type="term" value="P:L-tryptophan catabolic process to kynurenine"/>
    <property type="evidence" value="ECO:0007669"/>
    <property type="project" value="InterPro"/>
</dbReference>
<protein>
    <submittedName>
        <fullName evidence="1">Cyclase family protein</fullName>
    </submittedName>
</protein>
<name>A0A7C5NUC0_THELI</name>
<dbReference type="AlphaFoldDB" id="A0A7C5NUC0"/>
<dbReference type="InterPro" id="IPR037175">
    <property type="entry name" value="KFase_sf"/>
</dbReference>
<comment type="caution">
    <text evidence="1">The sequence shown here is derived from an EMBL/GenBank/DDBJ whole genome shotgun (WGS) entry which is preliminary data.</text>
</comment>
<dbReference type="SUPFAM" id="SSF102198">
    <property type="entry name" value="Putative cyclase"/>
    <property type="match status" value="1"/>
</dbReference>
<gene>
    <name evidence="1" type="ORF">ENL40_07390</name>
</gene>
<organism evidence="1">
    <name type="scientific">Thermococcus litoralis</name>
    <dbReference type="NCBI Taxonomy" id="2265"/>
    <lineage>
        <taxon>Archaea</taxon>
        <taxon>Methanobacteriati</taxon>
        <taxon>Methanobacteriota</taxon>
        <taxon>Thermococci</taxon>
        <taxon>Thermococcales</taxon>
        <taxon>Thermococcaceae</taxon>
        <taxon>Thermococcus</taxon>
    </lineage>
</organism>
<dbReference type="EMBL" id="DRTU01000298">
    <property type="protein sequence ID" value="HHI01266.1"/>
    <property type="molecule type" value="Genomic_DNA"/>
</dbReference>
<dbReference type="InterPro" id="IPR007325">
    <property type="entry name" value="KFase/CYL"/>
</dbReference>
<dbReference type="Proteomes" id="UP000886217">
    <property type="component" value="Unassembled WGS sequence"/>
</dbReference>
<dbReference type="GO" id="GO:0004061">
    <property type="term" value="F:arylformamidase activity"/>
    <property type="evidence" value="ECO:0007669"/>
    <property type="project" value="InterPro"/>
</dbReference>
<reference evidence="1" key="1">
    <citation type="journal article" date="2020" name="mSystems">
        <title>Genome- and Community-Level Interaction Insights into Carbon Utilization and Element Cycling Functions of Hydrothermarchaeota in Hydrothermal Sediment.</title>
        <authorList>
            <person name="Zhou Z."/>
            <person name="Liu Y."/>
            <person name="Xu W."/>
            <person name="Pan J."/>
            <person name="Luo Z.H."/>
            <person name="Li M."/>
        </authorList>
    </citation>
    <scope>NUCLEOTIDE SEQUENCE [LARGE SCALE GENOMIC DNA]</scope>
    <source>
        <strain evidence="1">HyVt-93</strain>
    </source>
</reference>
<evidence type="ECO:0000313" key="1">
    <source>
        <dbReference type="EMBL" id="HHI01266.1"/>
    </source>
</evidence>